<comment type="caution">
    <text evidence="4">The sequence shown here is derived from an EMBL/GenBank/DDBJ whole genome shotgun (WGS) entry which is preliminary data.</text>
</comment>
<reference evidence="4" key="2">
    <citation type="submission" date="2020-09" db="EMBL/GenBank/DDBJ databases">
        <authorList>
            <person name="Sun Q."/>
            <person name="Ohkuma M."/>
        </authorList>
    </citation>
    <scope>NUCLEOTIDE SEQUENCE</scope>
    <source>
        <strain evidence="4">JCM 4059</strain>
    </source>
</reference>
<dbReference type="GO" id="GO:0008194">
    <property type="term" value="F:UDP-glycosyltransferase activity"/>
    <property type="evidence" value="ECO:0007669"/>
    <property type="project" value="InterPro"/>
</dbReference>
<dbReference type="SUPFAM" id="SSF53756">
    <property type="entry name" value="UDP-Glycosyltransferase/glycogen phosphorylase"/>
    <property type="match status" value="1"/>
</dbReference>
<gene>
    <name evidence="4" type="ORF">GCM10010218_27050</name>
</gene>
<proteinExistence type="predicted"/>
<feature type="domain" description="Glycosyltransferase family 28 N-terminal" evidence="2">
    <location>
        <begin position="3"/>
        <end position="133"/>
    </location>
</feature>
<dbReference type="Pfam" id="PF06722">
    <property type="entry name" value="EryCIII-like_C"/>
    <property type="match status" value="1"/>
</dbReference>
<reference evidence="4" key="1">
    <citation type="journal article" date="2014" name="Int. J. Syst. Evol. Microbiol.">
        <title>Complete genome sequence of Corynebacterium casei LMG S-19264T (=DSM 44701T), isolated from a smear-ripened cheese.</title>
        <authorList>
            <consortium name="US DOE Joint Genome Institute (JGI-PGF)"/>
            <person name="Walter F."/>
            <person name="Albersmeier A."/>
            <person name="Kalinowski J."/>
            <person name="Ruckert C."/>
        </authorList>
    </citation>
    <scope>NUCLEOTIDE SEQUENCE</scope>
    <source>
        <strain evidence="4">JCM 4059</strain>
    </source>
</reference>
<sequence length="414" mass="43178">MRVLLVAYGSRGDVEPMVALALSLRELGTDVQMCAPPDFAELLDGFGLPLVPLGRSVRAMATKAVTGPEKPAAEGLSERAARLVAATYEEVAAVAEGCGAVLATGLLPAAAAARAVAEKRGVPYGFVAFFPTYLPSPHHPPLAWPGRPAPTGVADNRALWDLNAEDMNLLFGGAINTHRASVGLPPVDDVRGHVFTDRPWLAADPTLAPWLRPADLDVVQTGAWIRQDERPLPADLVAFLEAGEPPVYVGFGSMPMRDAQDAAQETVAAVRAQGRRVLVSRGWAGLAAADDGDDCFVVGEVNQQALFGRVAAVVHHGGAGTTTTAARAGAPQVIVPQMADQPYWAARVAELGIGAAHDGPVPARASLSAALATALEPGTRARAQAVAATIRTDGATVAARRLRETMNDTMNHHA</sequence>
<keyword evidence="5" id="KW-1185">Reference proteome</keyword>
<dbReference type="GO" id="GO:0016758">
    <property type="term" value="F:hexosyltransferase activity"/>
    <property type="evidence" value="ECO:0007669"/>
    <property type="project" value="InterPro"/>
</dbReference>
<dbReference type="PANTHER" id="PTHR48050">
    <property type="entry name" value="STEROL 3-BETA-GLUCOSYLTRANSFERASE"/>
    <property type="match status" value="1"/>
</dbReference>
<dbReference type="FunFam" id="3.40.50.2000:FF:000009">
    <property type="entry name" value="Sterol 3-beta-glucosyltransferase UGT80A2"/>
    <property type="match status" value="1"/>
</dbReference>
<dbReference type="GO" id="GO:0005975">
    <property type="term" value="P:carbohydrate metabolic process"/>
    <property type="evidence" value="ECO:0007669"/>
    <property type="project" value="InterPro"/>
</dbReference>
<dbReference type="InterPro" id="IPR004276">
    <property type="entry name" value="GlycoTrans_28_N"/>
</dbReference>
<dbReference type="EMBL" id="BNBD01000004">
    <property type="protein sequence ID" value="GHF44317.1"/>
    <property type="molecule type" value="Genomic_DNA"/>
</dbReference>
<dbReference type="GO" id="GO:0033072">
    <property type="term" value="P:vancomycin biosynthetic process"/>
    <property type="evidence" value="ECO:0007669"/>
    <property type="project" value="UniProtKB-ARBA"/>
</dbReference>
<dbReference type="PANTHER" id="PTHR48050:SF13">
    <property type="entry name" value="STEROL 3-BETA-GLUCOSYLTRANSFERASE UGT80A2"/>
    <property type="match status" value="1"/>
</dbReference>
<feature type="domain" description="Erythromycin biosynthesis protein CIII-like C-terminal" evidence="3">
    <location>
        <begin position="297"/>
        <end position="388"/>
    </location>
</feature>
<accession>A0A919EDE3</accession>
<dbReference type="Pfam" id="PF03033">
    <property type="entry name" value="Glyco_transf_28"/>
    <property type="match status" value="1"/>
</dbReference>
<dbReference type="RefSeq" id="WP_190129755.1">
    <property type="nucleotide sequence ID" value="NZ_BNBD01000004.1"/>
</dbReference>
<keyword evidence="1 4" id="KW-0808">Transferase</keyword>
<dbReference type="Proteomes" id="UP000638313">
    <property type="component" value="Unassembled WGS sequence"/>
</dbReference>
<evidence type="ECO:0000259" key="2">
    <source>
        <dbReference type="Pfam" id="PF03033"/>
    </source>
</evidence>
<dbReference type="CDD" id="cd03784">
    <property type="entry name" value="GT1_Gtf-like"/>
    <property type="match status" value="1"/>
</dbReference>
<evidence type="ECO:0000313" key="5">
    <source>
        <dbReference type="Proteomes" id="UP000638313"/>
    </source>
</evidence>
<organism evidence="4 5">
    <name type="scientific">Streptomyces mashuensis</name>
    <dbReference type="NCBI Taxonomy" id="33904"/>
    <lineage>
        <taxon>Bacteria</taxon>
        <taxon>Bacillati</taxon>
        <taxon>Actinomycetota</taxon>
        <taxon>Actinomycetes</taxon>
        <taxon>Kitasatosporales</taxon>
        <taxon>Streptomycetaceae</taxon>
        <taxon>Streptomyces</taxon>
    </lineage>
</organism>
<dbReference type="InterPro" id="IPR002213">
    <property type="entry name" value="UDP_glucos_trans"/>
</dbReference>
<dbReference type="AlphaFoldDB" id="A0A919EDE3"/>
<evidence type="ECO:0000259" key="3">
    <source>
        <dbReference type="Pfam" id="PF06722"/>
    </source>
</evidence>
<evidence type="ECO:0000313" key="4">
    <source>
        <dbReference type="EMBL" id="GHF44317.1"/>
    </source>
</evidence>
<name>A0A919EDE3_9ACTN</name>
<dbReference type="Gene3D" id="3.40.50.2000">
    <property type="entry name" value="Glycogen Phosphorylase B"/>
    <property type="match status" value="2"/>
</dbReference>
<protein>
    <submittedName>
        <fullName evidence="4">Glycosyl transferase</fullName>
    </submittedName>
</protein>
<dbReference type="InterPro" id="IPR050426">
    <property type="entry name" value="Glycosyltransferase_28"/>
</dbReference>
<dbReference type="InterPro" id="IPR010610">
    <property type="entry name" value="EryCIII-like_C"/>
</dbReference>
<evidence type="ECO:0000256" key="1">
    <source>
        <dbReference type="ARBA" id="ARBA00022679"/>
    </source>
</evidence>